<keyword evidence="1" id="KW-0812">Transmembrane</keyword>
<proteinExistence type="predicted"/>
<evidence type="ECO:0000256" key="1">
    <source>
        <dbReference type="SAM" id="Phobius"/>
    </source>
</evidence>
<keyword evidence="1" id="KW-0472">Membrane</keyword>
<evidence type="ECO:0000313" key="2">
    <source>
        <dbReference type="EMBL" id="KAF2229235.1"/>
    </source>
</evidence>
<dbReference type="EMBL" id="ML991870">
    <property type="protein sequence ID" value="KAF2229235.1"/>
    <property type="molecule type" value="Genomic_DNA"/>
</dbReference>
<evidence type="ECO:0000313" key="3">
    <source>
        <dbReference type="Proteomes" id="UP000800092"/>
    </source>
</evidence>
<gene>
    <name evidence="2" type="ORF">EV356DRAFT_18413</name>
</gene>
<dbReference type="Proteomes" id="UP000800092">
    <property type="component" value="Unassembled WGS sequence"/>
</dbReference>
<dbReference type="AlphaFoldDB" id="A0A6A6GU31"/>
<accession>A0A6A6GU31</accession>
<keyword evidence="1" id="KW-1133">Transmembrane helix</keyword>
<sequence>MGQLKIFGVRDTKTSVPSRFSQGPGEPLISGSQFVEAFIVFSPLPVYAVLFVPPAITMSVIASVTMMAPMSCMLTHFQPRMQQTMVLRHRPIACP</sequence>
<name>A0A6A6GU31_VIRVR</name>
<feature type="transmembrane region" description="Helical" evidence="1">
    <location>
        <begin position="46"/>
        <end position="68"/>
    </location>
</feature>
<protein>
    <submittedName>
        <fullName evidence="2">Uncharacterized protein</fullName>
    </submittedName>
</protein>
<organism evidence="2 3">
    <name type="scientific">Viridothelium virens</name>
    <name type="common">Speckled blister lichen</name>
    <name type="synonym">Trypethelium virens</name>
    <dbReference type="NCBI Taxonomy" id="1048519"/>
    <lineage>
        <taxon>Eukaryota</taxon>
        <taxon>Fungi</taxon>
        <taxon>Dikarya</taxon>
        <taxon>Ascomycota</taxon>
        <taxon>Pezizomycotina</taxon>
        <taxon>Dothideomycetes</taxon>
        <taxon>Dothideomycetes incertae sedis</taxon>
        <taxon>Trypetheliales</taxon>
        <taxon>Trypetheliaceae</taxon>
        <taxon>Viridothelium</taxon>
    </lineage>
</organism>
<keyword evidence="3" id="KW-1185">Reference proteome</keyword>
<reference evidence="2" key="1">
    <citation type="journal article" date="2020" name="Stud. Mycol.">
        <title>101 Dothideomycetes genomes: a test case for predicting lifestyles and emergence of pathogens.</title>
        <authorList>
            <person name="Haridas S."/>
            <person name="Albert R."/>
            <person name="Binder M."/>
            <person name="Bloem J."/>
            <person name="Labutti K."/>
            <person name="Salamov A."/>
            <person name="Andreopoulos B."/>
            <person name="Baker S."/>
            <person name="Barry K."/>
            <person name="Bills G."/>
            <person name="Bluhm B."/>
            <person name="Cannon C."/>
            <person name="Castanera R."/>
            <person name="Culley D."/>
            <person name="Daum C."/>
            <person name="Ezra D."/>
            <person name="Gonzalez J."/>
            <person name="Henrissat B."/>
            <person name="Kuo A."/>
            <person name="Liang C."/>
            <person name="Lipzen A."/>
            <person name="Lutzoni F."/>
            <person name="Magnuson J."/>
            <person name="Mondo S."/>
            <person name="Nolan M."/>
            <person name="Ohm R."/>
            <person name="Pangilinan J."/>
            <person name="Park H.-J."/>
            <person name="Ramirez L."/>
            <person name="Alfaro M."/>
            <person name="Sun H."/>
            <person name="Tritt A."/>
            <person name="Yoshinaga Y."/>
            <person name="Zwiers L.-H."/>
            <person name="Turgeon B."/>
            <person name="Goodwin S."/>
            <person name="Spatafora J."/>
            <person name="Crous P."/>
            <person name="Grigoriev I."/>
        </authorList>
    </citation>
    <scope>NUCLEOTIDE SEQUENCE</scope>
    <source>
        <strain evidence="2">Tuck. ex Michener</strain>
    </source>
</reference>